<gene>
    <name evidence="1" type="ordered locus">HCH_03293</name>
</gene>
<organism evidence="1 2">
    <name type="scientific">Hahella chejuensis (strain KCTC 2396)</name>
    <dbReference type="NCBI Taxonomy" id="349521"/>
    <lineage>
        <taxon>Bacteria</taxon>
        <taxon>Pseudomonadati</taxon>
        <taxon>Pseudomonadota</taxon>
        <taxon>Gammaproteobacteria</taxon>
        <taxon>Oceanospirillales</taxon>
        <taxon>Hahellaceae</taxon>
        <taxon>Hahella</taxon>
    </lineage>
</organism>
<evidence type="ECO:0000313" key="2">
    <source>
        <dbReference type="Proteomes" id="UP000000238"/>
    </source>
</evidence>
<proteinExistence type="predicted"/>
<accession>Q2SH26</accession>
<sequence length="185" mass="21254">MDRDMNFLTGQNSSFQQQITSLQSTLATINQQNDKRTTERLAEYKEIFSIKENILNSRISQLESNIETCEIEGANALKIGRSDCEGYQEMLEYISYVKKQEVEIIGNLSALHDRHYNLKSEYMLDQAECEKRGNNNNNICEIASSEKGKVEALELEIETKNKYLAQLNEQLLSFRGSLNANKRVN</sequence>
<dbReference type="EMBL" id="CP000155">
    <property type="protein sequence ID" value="ABC30048.1"/>
    <property type="molecule type" value="Genomic_DNA"/>
</dbReference>
<dbReference type="Proteomes" id="UP000000238">
    <property type="component" value="Chromosome"/>
</dbReference>
<dbReference type="HOGENOM" id="CLU_1459375_0_0_6"/>
<dbReference type="KEGG" id="hch:HCH_03293"/>
<reference evidence="1 2" key="1">
    <citation type="journal article" date="2005" name="Nucleic Acids Res.">
        <title>Genomic blueprint of Hahella chejuensis, a marine microbe producing an algicidal agent.</title>
        <authorList>
            <person name="Jeong H."/>
            <person name="Yim J.H."/>
            <person name="Lee C."/>
            <person name="Choi S.-H."/>
            <person name="Park Y.K."/>
            <person name="Yoon S.H."/>
            <person name="Hur C.-G."/>
            <person name="Kang H.-Y."/>
            <person name="Kim D."/>
            <person name="Lee H.H."/>
            <person name="Park K.H."/>
            <person name="Park S.-H."/>
            <person name="Park H.-S."/>
            <person name="Lee H.K."/>
            <person name="Oh T.K."/>
            <person name="Kim J.F."/>
        </authorList>
    </citation>
    <scope>NUCLEOTIDE SEQUENCE [LARGE SCALE GENOMIC DNA]</scope>
    <source>
        <strain evidence="1 2">KCTC 2396</strain>
    </source>
</reference>
<keyword evidence="2" id="KW-1185">Reference proteome</keyword>
<evidence type="ECO:0000313" key="1">
    <source>
        <dbReference type="EMBL" id="ABC30048.1"/>
    </source>
</evidence>
<protein>
    <submittedName>
        <fullName evidence="1">Uncharacterized protein</fullName>
    </submittedName>
</protein>
<dbReference type="AlphaFoldDB" id="Q2SH26"/>
<name>Q2SH26_HAHCH</name>